<dbReference type="GO" id="GO:0003682">
    <property type="term" value="F:chromatin binding"/>
    <property type="evidence" value="ECO:0007669"/>
    <property type="project" value="TreeGrafter"/>
</dbReference>
<evidence type="ECO:0000256" key="1">
    <source>
        <dbReference type="SAM" id="MobiDB-lite"/>
    </source>
</evidence>
<dbReference type="InterPro" id="IPR016197">
    <property type="entry name" value="Chromo-like_dom_sf"/>
</dbReference>
<reference evidence="4" key="1">
    <citation type="journal article" date="2006" name="Science">
        <title>Ancient noncoding elements conserved in the human genome.</title>
        <authorList>
            <person name="Venkatesh B."/>
            <person name="Kirkness E.F."/>
            <person name="Loh Y.H."/>
            <person name="Halpern A.L."/>
            <person name="Lee A.P."/>
            <person name="Johnson J."/>
            <person name="Dandona N."/>
            <person name="Viswanathan L.D."/>
            <person name="Tay A."/>
            <person name="Venter J.C."/>
            <person name="Strausberg R.L."/>
            <person name="Brenner S."/>
        </authorList>
    </citation>
    <scope>NUCLEOTIDE SEQUENCE [LARGE SCALE GENOMIC DNA]</scope>
</reference>
<feature type="region of interest" description="Disordered" evidence="1">
    <location>
        <begin position="134"/>
        <end position="184"/>
    </location>
</feature>
<reference evidence="4" key="2">
    <citation type="journal article" date="2007" name="PLoS Biol.">
        <title>Survey sequencing and comparative analysis of the elephant shark (Callorhinchus milii) genome.</title>
        <authorList>
            <person name="Venkatesh B."/>
            <person name="Kirkness E.F."/>
            <person name="Loh Y.H."/>
            <person name="Halpern A.L."/>
            <person name="Lee A.P."/>
            <person name="Johnson J."/>
            <person name="Dandona N."/>
            <person name="Viswanathan L.D."/>
            <person name="Tay A."/>
            <person name="Venter J.C."/>
            <person name="Strausberg R.L."/>
            <person name="Brenner S."/>
        </authorList>
    </citation>
    <scope>NUCLEOTIDE SEQUENCE [LARGE SCALE GENOMIC DNA]</scope>
</reference>
<dbReference type="Ensembl" id="ENSCMIT00000027820.1">
    <property type="protein sequence ID" value="ENSCMIP00000027385.1"/>
    <property type="gene ID" value="ENSCMIG00000011916.1"/>
</dbReference>
<dbReference type="GO" id="GO:0000785">
    <property type="term" value="C:chromatin"/>
    <property type="evidence" value="ECO:0007669"/>
    <property type="project" value="TreeGrafter"/>
</dbReference>
<dbReference type="Pfam" id="PF00385">
    <property type="entry name" value="Chromo"/>
    <property type="match status" value="1"/>
</dbReference>
<dbReference type="SUPFAM" id="SSF54160">
    <property type="entry name" value="Chromo domain-like"/>
    <property type="match status" value="1"/>
</dbReference>
<dbReference type="AlphaFoldDB" id="A0A4W3J436"/>
<keyword evidence="4" id="KW-1185">Reference proteome</keyword>
<dbReference type="InterPro" id="IPR033773">
    <property type="entry name" value="CBX7_C"/>
</dbReference>
<dbReference type="PANTHER" id="PTHR46389">
    <property type="entry name" value="POLYCOMB GROUP PROTEIN PC"/>
    <property type="match status" value="1"/>
</dbReference>
<organism evidence="3 4">
    <name type="scientific">Callorhinchus milii</name>
    <name type="common">Ghost shark</name>
    <dbReference type="NCBI Taxonomy" id="7868"/>
    <lineage>
        <taxon>Eukaryota</taxon>
        <taxon>Metazoa</taxon>
        <taxon>Chordata</taxon>
        <taxon>Craniata</taxon>
        <taxon>Vertebrata</taxon>
        <taxon>Chondrichthyes</taxon>
        <taxon>Holocephali</taxon>
        <taxon>Chimaeriformes</taxon>
        <taxon>Callorhinchidae</taxon>
        <taxon>Callorhinchus</taxon>
    </lineage>
</organism>
<dbReference type="InterPro" id="IPR023780">
    <property type="entry name" value="Chromo_domain"/>
</dbReference>
<proteinExistence type="predicted"/>
<dbReference type="PANTHER" id="PTHR46389:SF1">
    <property type="entry name" value="CHROMOBOX PROTEIN HOMOLOG 8"/>
    <property type="match status" value="1"/>
</dbReference>
<feature type="compositionally biased region" description="Pro residues" evidence="1">
    <location>
        <begin position="253"/>
        <end position="264"/>
    </location>
</feature>
<dbReference type="Proteomes" id="UP000314986">
    <property type="component" value="Unassembled WGS sequence"/>
</dbReference>
<dbReference type="GO" id="GO:0035102">
    <property type="term" value="C:PRC1 complex"/>
    <property type="evidence" value="ECO:0007669"/>
    <property type="project" value="TreeGrafter"/>
</dbReference>
<dbReference type="Gene3D" id="2.40.50.40">
    <property type="match status" value="1"/>
</dbReference>
<dbReference type="GO" id="GO:0000122">
    <property type="term" value="P:negative regulation of transcription by RNA polymerase II"/>
    <property type="evidence" value="ECO:0007669"/>
    <property type="project" value="TreeGrafter"/>
</dbReference>
<accession>A0A4W3J436</accession>
<dbReference type="InterPro" id="IPR000953">
    <property type="entry name" value="Chromo/chromo_shadow_dom"/>
</dbReference>
<dbReference type="InterPro" id="IPR052458">
    <property type="entry name" value="PcG_PRC1-like_component"/>
</dbReference>
<name>A0A4W3J436_CALMI</name>
<dbReference type="Pfam" id="PF17218">
    <property type="entry name" value="CBX7_C"/>
    <property type="match status" value="1"/>
</dbReference>
<dbReference type="GeneTree" id="ENSGT00940000154405"/>
<evidence type="ECO:0000313" key="3">
    <source>
        <dbReference type="Ensembl" id="ENSCMIP00000027385.1"/>
    </source>
</evidence>
<evidence type="ECO:0000259" key="2">
    <source>
        <dbReference type="PROSITE" id="PS50013"/>
    </source>
</evidence>
<feature type="domain" description="Chromo" evidence="2">
    <location>
        <begin position="1"/>
        <end position="54"/>
    </location>
</feature>
<reference evidence="3" key="5">
    <citation type="submission" date="2025-09" db="UniProtKB">
        <authorList>
            <consortium name="Ensembl"/>
        </authorList>
    </citation>
    <scope>IDENTIFICATION</scope>
</reference>
<sequence>MGRRREGRLLYKYKLLWMNHSLMYSTWEPEENILDARLIAAFEQRERERELYGPKKRGPKPKTFLLKVSAEYCVCRGGRAVSPPATGSERSQSRSWSRARPWAREFSDSVLRTQIRHMKFNHFPLFDKSARMPTASLGSSSEGVGGGRKPETALGGNDPGPSCAKPPARDLPLPSDPLPPYLSGAPRYGNNLVSAKAAIAATPDRASTCRRDPPSPNPSLPPGESLSPAVPDWREAEALDLSIPPESAAGRRSPPPGSRSPPSDPEQEVSDWRPEMSPCSNVVVTDVTTNLLTVTIKEFCNANDFVKPANGNK</sequence>
<protein>
    <submittedName>
        <fullName evidence="3">Chromobox 6</fullName>
    </submittedName>
</protein>
<reference evidence="3" key="4">
    <citation type="submission" date="2025-08" db="UniProtKB">
        <authorList>
            <consortium name="Ensembl"/>
        </authorList>
    </citation>
    <scope>IDENTIFICATION</scope>
</reference>
<evidence type="ECO:0000313" key="4">
    <source>
        <dbReference type="Proteomes" id="UP000314986"/>
    </source>
</evidence>
<feature type="region of interest" description="Disordered" evidence="1">
    <location>
        <begin position="203"/>
        <end position="281"/>
    </location>
</feature>
<dbReference type="PROSITE" id="PS50013">
    <property type="entry name" value="CHROMO_2"/>
    <property type="match status" value="1"/>
</dbReference>
<reference evidence="4" key="3">
    <citation type="journal article" date="2014" name="Nature">
        <title>Elephant shark genome provides unique insights into gnathostome evolution.</title>
        <authorList>
            <consortium name="International Elephant Shark Genome Sequencing Consortium"/>
            <person name="Venkatesh B."/>
            <person name="Lee A.P."/>
            <person name="Ravi V."/>
            <person name="Maurya A.K."/>
            <person name="Lian M.M."/>
            <person name="Swann J.B."/>
            <person name="Ohta Y."/>
            <person name="Flajnik M.F."/>
            <person name="Sutoh Y."/>
            <person name="Kasahara M."/>
            <person name="Hoon S."/>
            <person name="Gangu V."/>
            <person name="Roy S.W."/>
            <person name="Irimia M."/>
            <person name="Korzh V."/>
            <person name="Kondrychyn I."/>
            <person name="Lim Z.W."/>
            <person name="Tay B.H."/>
            <person name="Tohari S."/>
            <person name="Kong K.W."/>
            <person name="Ho S."/>
            <person name="Lorente-Galdos B."/>
            <person name="Quilez J."/>
            <person name="Marques-Bonet T."/>
            <person name="Raney B.J."/>
            <person name="Ingham P.W."/>
            <person name="Tay A."/>
            <person name="Hillier L.W."/>
            <person name="Minx P."/>
            <person name="Boehm T."/>
            <person name="Wilson R.K."/>
            <person name="Brenner S."/>
            <person name="Warren W.C."/>
        </authorList>
    </citation>
    <scope>NUCLEOTIDE SEQUENCE [LARGE SCALE GENOMIC DNA]</scope>
</reference>